<dbReference type="AlphaFoldDB" id="A0A1D9G6G7"/>
<evidence type="ECO:0000313" key="2">
    <source>
        <dbReference type="Proteomes" id="UP000176944"/>
    </source>
</evidence>
<sequence length="71" mass="8293">MNSPEFNSLSQLFEGLSEEDLAQRLGVAPATLQELRDKPDFKQWSQDKDPESVSWRYQKDKQRYIVNLSFG</sequence>
<name>A0A1D9G6G7_MOOP1</name>
<accession>A0A1D9G6G7</accession>
<protein>
    <submittedName>
        <fullName evidence="1">Uncharacterized protein</fullName>
    </submittedName>
</protein>
<gene>
    <name evidence="1" type="ORF">BJP36_28145</name>
</gene>
<evidence type="ECO:0000313" key="1">
    <source>
        <dbReference type="EMBL" id="AOY83216.1"/>
    </source>
</evidence>
<proteinExistence type="predicted"/>
<dbReference type="Proteomes" id="UP000176944">
    <property type="component" value="Chromosome"/>
</dbReference>
<dbReference type="EMBL" id="CP017708">
    <property type="protein sequence ID" value="AOY83216.1"/>
    <property type="molecule type" value="Genomic_DNA"/>
</dbReference>
<reference evidence="2" key="1">
    <citation type="submission" date="2016-10" db="EMBL/GenBank/DDBJ databases">
        <title>Comparative genomics uncovers the prolific and rare metabolic potential of the cyanobacterial genus Moorea.</title>
        <authorList>
            <person name="Leao T."/>
            <person name="Castelao G."/>
            <person name="Korobeynikov A."/>
            <person name="Monroe E.A."/>
            <person name="Podell S."/>
            <person name="Glukhov E."/>
            <person name="Allen E."/>
            <person name="Gerwick W.H."/>
            <person name="Gerwick L."/>
        </authorList>
    </citation>
    <scope>NUCLEOTIDE SEQUENCE [LARGE SCALE GENOMIC DNA]</scope>
    <source>
        <strain evidence="2">JHB</strain>
    </source>
</reference>
<organism evidence="1 2">
    <name type="scientific">Moorena producens (strain JHB)</name>
    <dbReference type="NCBI Taxonomy" id="1454205"/>
    <lineage>
        <taxon>Bacteria</taxon>
        <taxon>Bacillati</taxon>
        <taxon>Cyanobacteriota</taxon>
        <taxon>Cyanophyceae</taxon>
        <taxon>Coleofasciculales</taxon>
        <taxon>Coleofasciculaceae</taxon>
        <taxon>Moorena</taxon>
    </lineage>
</organism>